<dbReference type="OrthoDB" id="200924at2759"/>
<protein>
    <recommendedName>
        <fullName evidence="7">DEX1 C-terminal domain-containing protein</fullName>
    </recommendedName>
</protein>
<name>A0A8S4PDJ2_OWEFU</name>
<feature type="domain" description="DEX1 C-terminal" evidence="7">
    <location>
        <begin position="527"/>
        <end position="621"/>
    </location>
</feature>
<evidence type="ECO:0000256" key="1">
    <source>
        <dbReference type="ARBA" id="ARBA00004167"/>
    </source>
</evidence>
<keyword evidence="3 5" id="KW-1133">Transmembrane helix</keyword>
<proteinExistence type="predicted"/>
<feature type="signal peptide" evidence="6">
    <location>
        <begin position="1"/>
        <end position="26"/>
    </location>
</feature>
<evidence type="ECO:0000256" key="4">
    <source>
        <dbReference type="ARBA" id="ARBA00023136"/>
    </source>
</evidence>
<comment type="caution">
    <text evidence="8">The sequence shown here is derived from an EMBL/GenBank/DDBJ whole genome shotgun (WGS) entry which is preliminary data.</text>
</comment>
<keyword evidence="6" id="KW-0732">Signal</keyword>
<dbReference type="Gene3D" id="2.130.10.10">
    <property type="entry name" value="YVTN repeat-like/Quinoprotein amine dehydrogenase"/>
    <property type="match status" value="1"/>
</dbReference>
<dbReference type="GO" id="GO:0016020">
    <property type="term" value="C:membrane"/>
    <property type="evidence" value="ECO:0007669"/>
    <property type="project" value="UniProtKB-SubCell"/>
</dbReference>
<dbReference type="InterPro" id="IPR015943">
    <property type="entry name" value="WD40/YVTN_repeat-like_dom_sf"/>
</dbReference>
<reference evidence="8" key="1">
    <citation type="submission" date="2022-03" db="EMBL/GenBank/DDBJ databases">
        <authorList>
            <person name="Martin C."/>
        </authorList>
    </citation>
    <scope>NUCLEOTIDE SEQUENCE</scope>
</reference>
<dbReference type="AlphaFoldDB" id="A0A8S4PDJ2"/>
<dbReference type="InterPro" id="IPR045232">
    <property type="entry name" value="FAM234"/>
</dbReference>
<evidence type="ECO:0000313" key="9">
    <source>
        <dbReference type="Proteomes" id="UP000749559"/>
    </source>
</evidence>
<evidence type="ECO:0000259" key="7">
    <source>
        <dbReference type="Pfam" id="PF23722"/>
    </source>
</evidence>
<organism evidence="8 9">
    <name type="scientific">Owenia fusiformis</name>
    <name type="common">Polychaete worm</name>
    <dbReference type="NCBI Taxonomy" id="6347"/>
    <lineage>
        <taxon>Eukaryota</taxon>
        <taxon>Metazoa</taxon>
        <taxon>Spiralia</taxon>
        <taxon>Lophotrochozoa</taxon>
        <taxon>Annelida</taxon>
        <taxon>Polychaeta</taxon>
        <taxon>Sedentaria</taxon>
        <taxon>Canalipalpata</taxon>
        <taxon>Sabellida</taxon>
        <taxon>Oweniida</taxon>
        <taxon>Oweniidae</taxon>
        <taxon>Owenia</taxon>
    </lineage>
</organism>
<dbReference type="PANTHER" id="PTHR21419">
    <property type="match status" value="1"/>
</dbReference>
<evidence type="ECO:0000256" key="2">
    <source>
        <dbReference type="ARBA" id="ARBA00022692"/>
    </source>
</evidence>
<dbReference type="InterPro" id="IPR056376">
    <property type="entry name" value="DEX1_C"/>
</dbReference>
<dbReference type="EMBL" id="CAIIXF020000008">
    <property type="protein sequence ID" value="CAH1792446.1"/>
    <property type="molecule type" value="Genomic_DNA"/>
</dbReference>
<dbReference type="PANTHER" id="PTHR21419:SF23">
    <property type="entry name" value="PROTEIN DEFECTIVE IN EXINE FORMATION 1"/>
    <property type="match status" value="1"/>
</dbReference>
<feature type="transmembrane region" description="Helical" evidence="5">
    <location>
        <begin position="630"/>
        <end position="649"/>
    </location>
</feature>
<evidence type="ECO:0000256" key="3">
    <source>
        <dbReference type="ARBA" id="ARBA00022989"/>
    </source>
</evidence>
<evidence type="ECO:0000256" key="5">
    <source>
        <dbReference type="SAM" id="Phobius"/>
    </source>
</evidence>
<dbReference type="SUPFAM" id="SSF69318">
    <property type="entry name" value="Integrin alpha N-terminal domain"/>
    <property type="match status" value="1"/>
</dbReference>
<keyword evidence="2 5" id="KW-0812">Transmembrane</keyword>
<keyword evidence="4 5" id="KW-0472">Membrane</keyword>
<gene>
    <name evidence="8" type="ORF">OFUS_LOCUS17407</name>
</gene>
<comment type="subcellular location">
    <subcellularLocation>
        <location evidence="1">Membrane</location>
        <topology evidence="1">Single-pass membrane protein</topology>
    </subcellularLocation>
</comment>
<evidence type="ECO:0000256" key="6">
    <source>
        <dbReference type="SAM" id="SignalP"/>
    </source>
</evidence>
<sequence length="664" mass="73203">MALPVKNIFSKIFIYCMFITILHTYADTNRCNYNVDILWTAEVAHAPFASSPLVADANADGQLDIISAAFTGEVTVIDGEDGLVLENSKWPVHLQDTSVHASPLQYDINFDGMLDIMITTSDGQFLFYRHDGIEIPLKTFTLGPAYIYKNWYKHDTTVKRDNIGKYLLESSDFENPDDFLPVDPHVLATPVVVDLNQDGRLEEMVVPVSFYFNKEDYRDPEQYEEKLGLQTVEELDNYVVGAIVIVNLTDGSTIQTIHLELSKASSESPAYVLFTPTIIDLDSSGGDLEIVVGTSAGQLHVLNIQGTERQGFPRTMGPIHGQVTVADVRSEGHLHIIAIDTSGTIRCIDTTGATIWEAKISGTSSAGSQIANVNNDAHLDVVVATNDGKLWSIDAVTGQILTGFPLSVGSPVAGMPLVTRVREDARPNTALDMVVLGDNGQLTFLSGDTKCKKSFNLKERSLVAIQAVDLVKDVYGQELLVFTMDGAIMCMRTSNKRDPLEEEEGYVNDVSHVRSHNDFTYTDGKVGLYCTDFKHEMSHISGTYFPVAFEIRDSLASRTSAPYKVKIYMGRLLLAEAVYETTGHYTLDVPTPDRPVAGDISVIMTNKHGQVFVDSFAIGLNLVILRDLQWILTFPFVATASILLILYGYPSIDLLPTITSNRSR</sequence>
<keyword evidence="9" id="KW-1185">Reference proteome</keyword>
<dbReference type="Proteomes" id="UP000749559">
    <property type="component" value="Unassembled WGS sequence"/>
</dbReference>
<accession>A0A8S4PDJ2</accession>
<feature type="chain" id="PRO_5035926329" description="DEX1 C-terminal domain-containing protein" evidence="6">
    <location>
        <begin position="27"/>
        <end position="664"/>
    </location>
</feature>
<dbReference type="Pfam" id="PF23722">
    <property type="entry name" value="Beta-sand_DEX1"/>
    <property type="match status" value="1"/>
</dbReference>
<evidence type="ECO:0000313" key="8">
    <source>
        <dbReference type="EMBL" id="CAH1792446.1"/>
    </source>
</evidence>
<dbReference type="InterPro" id="IPR028994">
    <property type="entry name" value="Integrin_alpha_N"/>
</dbReference>